<dbReference type="InterPro" id="IPR001577">
    <property type="entry name" value="Peptidase_M8"/>
</dbReference>
<comment type="similarity">
    <text evidence="1 10">Belongs to the peptidase M8 family.</text>
</comment>
<evidence type="ECO:0000256" key="4">
    <source>
        <dbReference type="ARBA" id="ARBA00022801"/>
    </source>
</evidence>
<evidence type="ECO:0000313" key="12">
    <source>
        <dbReference type="Proteomes" id="UP000728032"/>
    </source>
</evidence>
<proteinExistence type="inferred from homology"/>
<feature type="non-terminal residue" evidence="11">
    <location>
        <position position="1"/>
    </location>
</feature>
<dbReference type="GO" id="GO:0007155">
    <property type="term" value="P:cell adhesion"/>
    <property type="evidence" value="ECO:0007669"/>
    <property type="project" value="InterPro"/>
</dbReference>
<dbReference type="Proteomes" id="UP000728032">
    <property type="component" value="Unassembled WGS sequence"/>
</dbReference>
<comment type="cofactor">
    <cofactor evidence="9 10">
        <name>Zn(2+)</name>
        <dbReference type="ChEBI" id="CHEBI:29105"/>
    </cofactor>
    <text evidence="9 10">Binds 1 zinc ion per subunit.</text>
</comment>
<dbReference type="GO" id="GO:0006508">
    <property type="term" value="P:proteolysis"/>
    <property type="evidence" value="ECO:0007669"/>
    <property type="project" value="UniProtKB-KW"/>
</dbReference>
<evidence type="ECO:0000256" key="7">
    <source>
        <dbReference type="ARBA" id="ARBA00039717"/>
    </source>
</evidence>
<evidence type="ECO:0000256" key="3">
    <source>
        <dbReference type="ARBA" id="ARBA00022723"/>
    </source>
</evidence>
<feature type="binding site" evidence="9">
    <location>
        <position position="375"/>
    </location>
    <ligand>
        <name>Zn(2+)</name>
        <dbReference type="ChEBI" id="CHEBI:29105"/>
        <note>catalytic</note>
    </ligand>
</feature>
<name>A0A7R9LR02_9ACAR</name>
<dbReference type="GO" id="GO:0004222">
    <property type="term" value="F:metalloendopeptidase activity"/>
    <property type="evidence" value="ECO:0007669"/>
    <property type="project" value="UniProtKB-UniRule"/>
</dbReference>
<evidence type="ECO:0000256" key="9">
    <source>
        <dbReference type="PIRSR" id="PIRSR601577-2"/>
    </source>
</evidence>
<dbReference type="GO" id="GO:0046872">
    <property type="term" value="F:metal ion binding"/>
    <property type="evidence" value="ECO:0007669"/>
    <property type="project" value="UniProtKB-KW"/>
</dbReference>
<evidence type="ECO:0000256" key="2">
    <source>
        <dbReference type="ARBA" id="ARBA00022670"/>
    </source>
</evidence>
<dbReference type="EC" id="3.4.24.-" evidence="10"/>
<dbReference type="EMBL" id="OC917149">
    <property type="protein sequence ID" value="CAD7646308.1"/>
    <property type="molecule type" value="Genomic_DNA"/>
</dbReference>
<evidence type="ECO:0000256" key="10">
    <source>
        <dbReference type="RuleBase" id="RU366077"/>
    </source>
</evidence>
<evidence type="ECO:0000313" key="11">
    <source>
        <dbReference type="EMBL" id="CAD7646308.1"/>
    </source>
</evidence>
<gene>
    <name evidence="11" type="ORF">ONB1V03_LOCUS5660</name>
</gene>
<reference evidence="11" key="1">
    <citation type="submission" date="2020-11" db="EMBL/GenBank/DDBJ databases">
        <authorList>
            <person name="Tran Van P."/>
        </authorList>
    </citation>
    <scope>NUCLEOTIDE SEQUENCE</scope>
</reference>
<dbReference type="PANTHER" id="PTHR10942:SF0">
    <property type="entry name" value="LEISHMANOLYSIN-LIKE PEPTIDASE"/>
    <property type="match status" value="1"/>
</dbReference>
<evidence type="ECO:0000256" key="5">
    <source>
        <dbReference type="ARBA" id="ARBA00022833"/>
    </source>
</evidence>
<sequence length="703" mass="81310">IIDLEAAIGWTQHLLHHQQPCAHVPPSPHQVSHPLTFYAFMCPFMASMVCVLIHNSHHFLVHNPVVNHIHLEDRHTIHKRSADQPLRIKVFYDSSVKRIPIEKFQIINNTVLPQALNYWQKALHVKPLHVPIRLNRKCPNNQAFFPSSDPPHQYCVEKCENITTCGEVIVPEDHLEICRVCDVNGRNCQLYKSYNWTQVGNGIQDADFVFYVSAMQTERCNKGHTVAYAAHCQQEAALDRPIAGHANLCPNSISTKPQDLETLLSTVKHEILHALGFSVSLYAYFRDKNGDPLSSRGRNGKPIISRHLKAPQWSDNIIRQIDRYDWKVRNGSVRRTVHMIVTPNVVKEVRRHFNCSELEGAELEDQGEDGTHLTHWEKRVFENEAMTGTHTQNPVYSRITLALMEDTGWYTPNYELAQPLDWGKNLGCDFAQKSCKHWIDWRRSRGESIHPFCDKVKRDPLETECTDSRDAVALCNLMEYTSDLLPKFQNFDYIPSVKNWNDTARYGGSVNLADFCPYIQEFTWKLNDVVVRGSKCQYEDNNPIPEKNFALEYYGSDSKCFNHNNQMWEERTCTQVRQWQHWGSGCYKVSPTPYTSFRCNDGLLHLEIRNQSYTCYYANQELKVQLYAHDWLHIGTVVCPPCSQICEDCKPELTSNEIRTTDRHKISYKKHFLKCYGHPNTPNALSVICIIIINTLLRYLNQS</sequence>
<evidence type="ECO:0000256" key="8">
    <source>
        <dbReference type="PIRSR" id="PIRSR601577-1"/>
    </source>
</evidence>
<evidence type="ECO:0000256" key="1">
    <source>
        <dbReference type="ARBA" id="ARBA00005860"/>
    </source>
</evidence>
<feature type="binding site" evidence="9">
    <location>
        <position position="273"/>
    </location>
    <ligand>
        <name>Zn(2+)</name>
        <dbReference type="ChEBI" id="CHEBI:29105"/>
        <note>catalytic</note>
    </ligand>
</feature>
<keyword evidence="6 9" id="KW-0482">Metalloprotease</keyword>
<dbReference type="AlphaFoldDB" id="A0A7R9LR02"/>
<keyword evidence="2 10" id="KW-0645">Protease</keyword>
<dbReference type="Gene3D" id="2.10.55.10">
    <property type="entry name" value="Leishmanolysin domain 3"/>
    <property type="match status" value="1"/>
</dbReference>
<keyword evidence="12" id="KW-1185">Reference proteome</keyword>
<accession>A0A7R9LR02</accession>
<keyword evidence="4 10" id="KW-0378">Hydrolase</keyword>
<feature type="active site" evidence="8">
    <location>
        <position position="270"/>
    </location>
</feature>
<keyword evidence="5 9" id="KW-0862">Zinc</keyword>
<dbReference type="GO" id="GO:0005737">
    <property type="term" value="C:cytoplasm"/>
    <property type="evidence" value="ECO:0007669"/>
    <property type="project" value="TreeGrafter"/>
</dbReference>
<dbReference type="Gene3D" id="3.10.170.20">
    <property type="match status" value="1"/>
</dbReference>
<dbReference type="Gene3D" id="3.90.132.10">
    <property type="entry name" value="Leishmanolysin , domain 2"/>
    <property type="match status" value="1"/>
</dbReference>
<dbReference type="PANTHER" id="PTHR10942">
    <property type="entry name" value="LEISHMANOLYSIN-LIKE PEPTIDASE"/>
    <property type="match status" value="1"/>
</dbReference>
<evidence type="ECO:0000256" key="6">
    <source>
        <dbReference type="ARBA" id="ARBA00023049"/>
    </source>
</evidence>
<organism evidence="11">
    <name type="scientific">Oppiella nova</name>
    <dbReference type="NCBI Taxonomy" id="334625"/>
    <lineage>
        <taxon>Eukaryota</taxon>
        <taxon>Metazoa</taxon>
        <taxon>Ecdysozoa</taxon>
        <taxon>Arthropoda</taxon>
        <taxon>Chelicerata</taxon>
        <taxon>Arachnida</taxon>
        <taxon>Acari</taxon>
        <taxon>Acariformes</taxon>
        <taxon>Sarcoptiformes</taxon>
        <taxon>Oribatida</taxon>
        <taxon>Brachypylina</taxon>
        <taxon>Oppioidea</taxon>
        <taxon>Oppiidae</taxon>
        <taxon>Oppiella</taxon>
    </lineage>
</organism>
<dbReference type="FunFam" id="3.90.132.10:FF:000001">
    <property type="entry name" value="leishmanolysin-like peptidase isoform X2"/>
    <property type="match status" value="1"/>
</dbReference>
<dbReference type="Pfam" id="PF01457">
    <property type="entry name" value="Peptidase_M8"/>
    <property type="match status" value="1"/>
</dbReference>
<dbReference type="OrthoDB" id="527990at2759"/>
<feature type="binding site" evidence="9">
    <location>
        <position position="269"/>
    </location>
    <ligand>
        <name>Zn(2+)</name>
        <dbReference type="ChEBI" id="CHEBI:29105"/>
        <note>catalytic</note>
    </ligand>
</feature>
<dbReference type="EMBL" id="CAJPVJ010002324">
    <property type="protein sequence ID" value="CAG2166133.1"/>
    <property type="molecule type" value="Genomic_DNA"/>
</dbReference>
<keyword evidence="3 9" id="KW-0479">Metal-binding</keyword>
<dbReference type="SUPFAM" id="SSF55486">
    <property type="entry name" value="Metalloproteases ('zincins'), catalytic domain"/>
    <property type="match status" value="1"/>
</dbReference>
<protein>
    <recommendedName>
        <fullName evidence="7 10">Leishmanolysin-like peptidase</fullName>
        <ecNumber evidence="10">3.4.24.-</ecNumber>
    </recommendedName>
</protein>
<dbReference type="GO" id="GO:0016020">
    <property type="term" value="C:membrane"/>
    <property type="evidence" value="ECO:0007669"/>
    <property type="project" value="InterPro"/>
</dbReference>